<dbReference type="Proteomes" id="UP000034163">
    <property type="component" value="Unassembled WGS sequence"/>
</dbReference>
<dbReference type="GO" id="GO:0006260">
    <property type="term" value="P:DNA replication"/>
    <property type="evidence" value="ECO:0007669"/>
    <property type="project" value="UniProtKB-UniRule"/>
</dbReference>
<accession>A0A0G0WUC4</accession>
<keyword evidence="4 9" id="KW-0963">Cytoplasm</keyword>
<comment type="caution">
    <text evidence="12">The sequence shown here is derived from an EMBL/GenBank/DDBJ whole genome shotgun (WGS) entry which is preliminary data.</text>
</comment>
<dbReference type="GO" id="GO:0000731">
    <property type="term" value="P:DNA synthesis involved in DNA repair"/>
    <property type="evidence" value="ECO:0007669"/>
    <property type="project" value="TreeGrafter"/>
</dbReference>
<dbReference type="HAMAP" id="MF_00365">
    <property type="entry name" value="RecF"/>
    <property type="match status" value="1"/>
</dbReference>
<evidence type="ECO:0000313" key="13">
    <source>
        <dbReference type="Proteomes" id="UP000034163"/>
    </source>
</evidence>
<protein>
    <recommendedName>
        <fullName evidence="3 9">DNA replication and repair protein RecF</fullName>
    </recommendedName>
</protein>
<evidence type="ECO:0000256" key="6">
    <source>
        <dbReference type="ARBA" id="ARBA00022741"/>
    </source>
</evidence>
<gene>
    <name evidence="9" type="primary">recF</name>
    <name evidence="12" type="ORF">UU72_C0023G0005</name>
</gene>
<evidence type="ECO:0000256" key="3">
    <source>
        <dbReference type="ARBA" id="ARBA00020170"/>
    </source>
</evidence>
<dbReference type="GO" id="GO:0006302">
    <property type="term" value="P:double-strand break repair"/>
    <property type="evidence" value="ECO:0007669"/>
    <property type="project" value="TreeGrafter"/>
</dbReference>
<keyword evidence="9 10" id="KW-0234">DNA repair</keyword>
<evidence type="ECO:0000256" key="10">
    <source>
        <dbReference type="RuleBase" id="RU000578"/>
    </source>
</evidence>
<dbReference type="PATRIC" id="fig|1619112.3.peg.745"/>
<keyword evidence="8 9" id="KW-0238">DNA-binding</keyword>
<dbReference type="PANTHER" id="PTHR32182:SF0">
    <property type="entry name" value="DNA REPLICATION AND REPAIR PROTEIN RECF"/>
    <property type="match status" value="1"/>
</dbReference>
<dbReference type="PANTHER" id="PTHR32182">
    <property type="entry name" value="DNA REPLICATION AND REPAIR PROTEIN RECF"/>
    <property type="match status" value="1"/>
</dbReference>
<dbReference type="EMBL" id="LCBS01000023">
    <property type="protein sequence ID" value="KKS16350.1"/>
    <property type="molecule type" value="Genomic_DNA"/>
</dbReference>
<dbReference type="PROSITE" id="PS00618">
    <property type="entry name" value="RECF_2"/>
    <property type="match status" value="1"/>
</dbReference>
<dbReference type="SUPFAM" id="SSF52540">
    <property type="entry name" value="P-loop containing nucleoside triphosphate hydrolases"/>
    <property type="match status" value="1"/>
</dbReference>
<evidence type="ECO:0000256" key="1">
    <source>
        <dbReference type="ARBA" id="ARBA00004496"/>
    </source>
</evidence>
<proteinExistence type="inferred from homology"/>
<dbReference type="InterPro" id="IPR018078">
    <property type="entry name" value="DNA-binding_RecF_CS"/>
</dbReference>
<dbReference type="InterPro" id="IPR027417">
    <property type="entry name" value="P-loop_NTPase"/>
</dbReference>
<dbReference type="Gene3D" id="3.40.50.300">
    <property type="entry name" value="P-loop containing nucleotide triphosphate hydrolases"/>
    <property type="match status" value="1"/>
</dbReference>
<dbReference type="GO" id="GO:0009432">
    <property type="term" value="P:SOS response"/>
    <property type="evidence" value="ECO:0007669"/>
    <property type="project" value="UniProtKB-UniRule"/>
</dbReference>
<dbReference type="AlphaFoldDB" id="A0A0G0WUC4"/>
<dbReference type="NCBIfam" id="TIGR00611">
    <property type="entry name" value="recf"/>
    <property type="match status" value="1"/>
</dbReference>
<evidence type="ECO:0000259" key="11">
    <source>
        <dbReference type="Pfam" id="PF02463"/>
    </source>
</evidence>
<dbReference type="InterPro" id="IPR003395">
    <property type="entry name" value="RecF/RecN/SMC_N"/>
</dbReference>
<reference evidence="12 13" key="1">
    <citation type="journal article" date="2015" name="Nature">
        <title>rRNA introns, odd ribosomes, and small enigmatic genomes across a large radiation of phyla.</title>
        <authorList>
            <person name="Brown C.T."/>
            <person name="Hug L.A."/>
            <person name="Thomas B.C."/>
            <person name="Sharon I."/>
            <person name="Castelle C.J."/>
            <person name="Singh A."/>
            <person name="Wilkins M.J."/>
            <person name="Williams K.H."/>
            <person name="Banfield J.F."/>
        </authorList>
    </citation>
    <scope>NUCLEOTIDE SEQUENCE [LARGE SCALE GENOMIC DNA]</scope>
</reference>
<sequence>MLVKDLKLTNFRNHKNFRIGFGENINVIVGPNASGKTNILEATHMLSTGRSFKAKYDRDVIRHNEDYARVEGKIHNGDEDKELEMFVQKNPNFENASIKKAKVNKVPKALYAFTGLLNTVLFSPEDIEVLTGSPAGRRKYMDLILYQIDPNYKHTHTEYLQAVRQRNKVLENIRNIGRGSDQLGFWNTKIVRNGIYIQEQREILAIFLQKQVRFYGKELNDYDTEIVLNYHKSEISFDRLHEYLSREIAAKSTLIGPHREDFEFMLNDFDIIQFGSRGQQRAAVLALKLAEIDYFIEKTENRPVLLLDDVFSELDAKHEEALMETIQLQQTIITCTEKPTDTIQKTAEIHLLQSDALKEDDAPFV</sequence>
<comment type="function">
    <text evidence="9 10">The RecF protein is involved in DNA metabolism; it is required for DNA replication and normal SOS inducibility. RecF binds preferentially to single-stranded, linear DNA. It also seems to bind ATP.</text>
</comment>
<feature type="binding site" evidence="9">
    <location>
        <begin position="30"/>
        <end position="37"/>
    </location>
    <ligand>
        <name>ATP</name>
        <dbReference type="ChEBI" id="CHEBI:30616"/>
    </ligand>
</feature>
<evidence type="ECO:0000256" key="2">
    <source>
        <dbReference type="ARBA" id="ARBA00008016"/>
    </source>
</evidence>
<evidence type="ECO:0000256" key="8">
    <source>
        <dbReference type="ARBA" id="ARBA00023125"/>
    </source>
</evidence>
<comment type="similarity">
    <text evidence="2 9 10">Belongs to the RecF family.</text>
</comment>
<dbReference type="InterPro" id="IPR001238">
    <property type="entry name" value="DNA-binding_RecF"/>
</dbReference>
<evidence type="ECO:0000313" key="12">
    <source>
        <dbReference type="EMBL" id="KKS16350.1"/>
    </source>
</evidence>
<dbReference type="GO" id="GO:0005737">
    <property type="term" value="C:cytoplasm"/>
    <property type="evidence" value="ECO:0007669"/>
    <property type="project" value="UniProtKB-SubCell"/>
</dbReference>
<name>A0A0G0WUC4_UNCKA</name>
<organism evidence="12 13">
    <name type="scientific">candidate division WWE3 bacterium GW2011_GWB1_41_6</name>
    <dbReference type="NCBI Taxonomy" id="1619112"/>
    <lineage>
        <taxon>Bacteria</taxon>
        <taxon>Katanobacteria</taxon>
    </lineage>
</organism>
<dbReference type="GO" id="GO:0005524">
    <property type="term" value="F:ATP binding"/>
    <property type="evidence" value="ECO:0007669"/>
    <property type="project" value="UniProtKB-UniRule"/>
</dbReference>
<keyword evidence="9 10" id="KW-0742">SOS response</keyword>
<feature type="domain" description="RecF/RecN/SMC N-terminal" evidence="11">
    <location>
        <begin position="3"/>
        <end position="339"/>
    </location>
</feature>
<dbReference type="GO" id="GO:0003697">
    <property type="term" value="F:single-stranded DNA binding"/>
    <property type="evidence" value="ECO:0007669"/>
    <property type="project" value="UniProtKB-UniRule"/>
</dbReference>
<dbReference type="InterPro" id="IPR042174">
    <property type="entry name" value="RecF_2"/>
</dbReference>
<evidence type="ECO:0000256" key="9">
    <source>
        <dbReference type="HAMAP-Rule" id="MF_00365"/>
    </source>
</evidence>
<comment type="subcellular location">
    <subcellularLocation>
        <location evidence="1 9 10">Cytoplasm</location>
    </subcellularLocation>
</comment>
<keyword evidence="9 10" id="KW-0227">DNA damage</keyword>
<keyword evidence="6 9" id="KW-0547">Nucleotide-binding</keyword>
<evidence type="ECO:0000256" key="4">
    <source>
        <dbReference type="ARBA" id="ARBA00022490"/>
    </source>
</evidence>
<evidence type="ECO:0000256" key="5">
    <source>
        <dbReference type="ARBA" id="ARBA00022705"/>
    </source>
</evidence>
<keyword evidence="7 9" id="KW-0067">ATP-binding</keyword>
<dbReference type="Gene3D" id="1.20.1050.90">
    <property type="entry name" value="RecF/RecN/SMC, N-terminal domain"/>
    <property type="match status" value="1"/>
</dbReference>
<dbReference type="Pfam" id="PF02463">
    <property type="entry name" value="SMC_N"/>
    <property type="match status" value="1"/>
</dbReference>
<evidence type="ECO:0000256" key="7">
    <source>
        <dbReference type="ARBA" id="ARBA00022840"/>
    </source>
</evidence>
<keyword evidence="5 9" id="KW-0235">DNA replication</keyword>